<dbReference type="EMBL" id="QXGB01000001">
    <property type="protein sequence ID" value="KAE9238818.1"/>
    <property type="molecule type" value="Genomic_DNA"/>
</dbReference>
<organism evidence="1 3">
    <name type="scientific">Phytophthora fragariae</name>
    <dbReference type="NCBI Taxonomy" id="53985"/>
    <lineage>
        <taxon>Eukaryota</taxon>
        <taxon>Sar</taxon>
        <taxon>Stramenopiles</taxon>
        <taxon>Oomycota</taxon>
        <taxon>Peronosporomycetes</taxon>
        <taxon>Peronosporales</taxon>
        <taxon>Peronosporaceae</taxon>
        <taxon>Phytophthora</taxon>
    </lineage>
</organism>
<dbReference type="Proteomes" id="UP000476176">
    <property type="component" value="Unassembled WGS sequence"/>
</dbReference>
<dbReference type="Proteomes" id="UP000433483">
    <property type="component" value="Unassembled WGS sequence"/>
</dbReference>
<evidence type="ECO:0000313" key="1">
    <source>
        <dbReference type="EMBL" id="KAE9238818.1"/>
    </source>
</evidence>
<gene>
    <name evidence="2" type="ORF">PF004_g391</name>
    <name evidence="1" type="ORF">PF005_g30</name>
</gene>
<evidence type="ECO:0000313" key="2">
    <source>
        <dbReference type="EMBL" id="KAE9255865.1"/>
    </source>
</evidence>
<evidence type="ECO:0000313" key="4">
    <source>
        <dbReference type="Proteomes" id="UP000476176"/>
    </source>
</evidence>
<name>A0A6A3ZSE4_9STRA</name>
<evidence type="ECO:0008006" key="5">
    <source>
        <dbReference type="Google" id="ProtNLM"/>
    </source>
</evidence>
<reference evidence="1 3" key="1">
    <citation type="submission" date="2018-08" db="EMBL/GenBank/DDBJ databases">
        <title>Genomic investigation of the strawberry pathogen Phytophthora fragariae indicates pathogenicity is determined by transcriptional variation in three key races.</title>
        <authorList>
            <person name="Adams T.M."/>
            <person name="Armitage A.D."/>
            <person name="Sobczyk M.K."/>
            <person name="Bates H.J."/>
            <person name="Dunwell J.M."/>
            <person name="Nellist C.F."/>
            <person name="Harrison R.J."/>
        </authorList>
    </citation>
    <scope>NUCLEOTIDE SEQUENCE [LARGE SCALE GENOMIC DNA]</scope>
    <source>
        <strain evidence="2 4">BC-23</strain>
        <strain evidence="1 3">NOV-27</strain>
    </source>
</reference>
<protein>
    <recommendedName>
        <fullName evidence="5">BED-type domain-containing protein</fullName>
    </recommendedName>
</protein>
<proteinExistence type="predicted"/>
<dbReference type="EMBL" id="QXGC01000007">
    <property type="protein sequence ID" value="KAE9255865.1"/>
    <property type="molecule type" value="Genomic_DNA"/>
</dbReference>
<accession>A0A6A3ZSE4</accession>
<sequence>MPRGRTHPVWQEFIYSNDTYPDAICNHCSLKLFKCQPSRNLLKHLAPCPNLAEPERTKLRRYGEPVKKQKSKRQKRK</sequence>
<dbReference type="AlphaFoldDB" id="A0A6A3ZSE4"/>
<keyword evidence="3" id="KW-1185">Reference proteome</keyword>
<evidence type="ECO:0000313" key="3">
    <source>
        <dbReference type="Proteomes" id="UP000433483"/>
    </source>
</evidence>
<comment type="caution">
    <text evidence="1">The sequence shown here is derived from an EMBL/GenBank/DDBJ whole genome shotgun (WGS) entry which is preliminary data.</text>
</comment>